<dbReference type="InterPro" id="IPR000618">
    <property type="entry name" value="Insect_cuticle"/>
</dbReference>
<name>A0A7R8VWJ6_TIMDO</name>
<dbReference type="PROSITE" id="PS51155">
    <property type="entry name" value="CHIT_BIND_RR_2"/>
    <property type="match status" value="1"/>
</dbReference>
<gene>
    <name evidence="3" type="ORF">TDIB3V08_LOCUS10545</name>
</gene>
<sequence length="356" mass="37421">MVYLAGAYSLYTPPIPSPAVFAPPPPIFVPATSYGPPTPVRAPPVTPFGVPTPPLSLTGPSPEHLLGGIITFRPTSVGPFSAPAGIAAAPPPSIFFPFERPTPPQPFSVPAGIAAAPPPSNFFPSERPTPPRPFFVPAGTVAAPPPSNFFPFERPTPPQPFSVPAGIAAAPPPSNFLPLVSPPPIRAQSAPTGITSAPPKELVLPPGSRIEIRDERGQYSHGGSPSLELPSFLSSGSSCLTPWSWMDIYTIHLGILPKLTANSNQRTLSPNLAHLRDSTEMPVRSATFSDQNGTTVSEQGRLTLTNEGWESVIVKEGSYSYVSPEGIPVSVSYIADENGFRATGSHLPKVVLAKGR</sequence>
<evidence type="ECO:0000313" key="3">
    <source>
        <dbReference type="EMBL" id="CAD7204386.1"/>
    </source>
</evidence>
<dbReference type="InterPro" id="IPR050468">
    <property type="entry name" value="Cuticle_Struct_Prot"/>
</dbReference>
<proteinExistence type="predicted"/>
<protein>
    <submittedName>
        <fullName evidence="3">Uncharacterized protein</fullName>
    </submittedName>
</protein>
<organism evidence="3">
    <name type="scientific">Timema douglasi</name>
    <name type="common">Walking stick</name>
    <dbReference type="NCBI Taxonomy" id="61478"/>
    <lineage>
        <taxon>Eukaryota</taxon>
        <taxon>Metazoa</taxon>
        <taxon>Ecdysozoa</taxon>
        <taxon>Arthropoda</taxon>
        <taxon>Hexapoda</taxon>
        <taxon>Insecta</taxon>
        <taxon>Pterygota</taxon>
        <taxon>Neoptera</taxon>
        <taxon>Polyneoptera</taxon>
        <taxon>Phasmatodea</taxon>
        <taxon>Timematodea</taxon>
        <taxon>Timematoidea</taxon>
        <taxon>Timematidae</taxon>
        <taxon>Timema</taxon>
    </lineage>
</organism>
<dbReference type="PROSITE" id="PS00233">
    <property type="entry name" value="CHIT_BIND_RR_1"/>
    <property type="match status" value="1"/>
</dbReference>
<evidence type="ECO:0000256" key="1">
    <source>
        <dbReference type="ARBA" id="ARBA00022460"/>
    </source>
</evidence>
<dbReference type="AlphaFoldDB" id="A0A7R8VWJ6"/>
<dbReference type="InterPro" id="IPR031311">
    <property type="entry name" value="CHIT_BIND_RR_consensus"/>
</dbReference>
<accession>A0A7R8VWJ6</accession>
<dbReference type="PANTHER" id="PTHR10380">
    <property type="entry name" value="CUTICLE PROTEIN"/>
    <property type="match status" value="1"/>
</dbReference>
<dbReference type="PANTHER" id="PTHR10380:SF173">
    <property type="entry name" value="CUTICULAR PROTEIN 47EF, ISOFORM C-RELATED"/>
    <property type="match status" value="1"/>
</dbReference>
<dbReference type="Pfam" id="PF00379">
    <property type="entry name" value="Chitin_bind_4"/>
    <property type="match status" value="1"/>
</dbReference>
<dbReference type="GO" id="GO:0062129">
    <property type="term" value="C:chitin-based extracellular matrix"/>
    <property type="evidence" value="ECO:0007669"/>
    <property type="project" value="TreeGrafter"/>
</dbReference>
<dbReference type="EMBL" id="OA572240">
    <property type="protein sequence ID" value="CAD7204386.1"/>
    <property type="molecule type" value="Genomic_DNA"/>
</dbReference>
<reference evidence="3" key="1">
    <citation type="submission" date="2020-11" db="EMBL/GenBank/DDBJ databases">
        <authorList>
            <person name="Tran Van P."/>
        </authorList>
    </citation>
    <scope>NUCLEOTIDE SEQUENCE</scope>
</reference>
<keyword evidence="1 2" id="KW-0193">Cuticle</keyword>
<evidence type="ECO:0000256" key="2">
    <source>
        <dbReference type="PROSITE-ProRule" id="PRU00497"/>
    </source>
</evidence>
<dbReference type="GO" id="GO:0008010">
    <property type="term" value="F:structural constituent of chitin-based larval cuticle"/>
    <property type="evidence" value="ECO:0007669"/>
    <property type="project" value="TreeGrafter"/>
</dbReference>